<feature type="chain" id="PRO_5025654341" evidence="1">
    <location>
        <begin position="27"/>
        <end position="167"/>
    </location>
</feature>
<feature type="signal peptide" evidence="1">
    <location>
        <begin position="1"/>
        <end position="26"/>
    </location>
</feature>
<proteinExistence type="predicted"/>
<dbReference type="Proteomes" id="UP000799779">
    <property type="component" value="Unassembled WGS sequence"/>
</dbReference>
<dbReference type="EMBL" id="ML977599">
    <property type="protein sequence ID" value="KAF1999037.1"/>
    <property type="molecule type" value="Genomic_DNA"/>
</dbReference>
<protein>
    <submittedName>
        <fullName evidence="2">Uncharacterized protein</fullName>
    </submittedName>
</protein>
<dbReference type="AlphaFoldDB" id="A0A6A5WC77"/>
<keyword evidence="3" id="KW-1185">Reference proteome</keyword>
<reference evidence="2" key="1">
    <citation type="journal article" date="2020" name="Stud. Mycol.">
        <title>101 Dothideomycetes genomes: a test case for predicting lifestyles and emergence of pathogens.</title>
        <authorList>
            <person name="Haridas S."/>
            <person name="Albert R."/>
            <person name="Binder M."/>
            <person name="Bloem J."/>
            <person name="Labutti K."/>
            <person name="Salamov A."/>
            <person name="Andreopoulos B."/>
            <person name="Baker S."/>
            <person name="Barry K."/>
            <person name="Bills G."/>
            <person name="Bluhm B."/>
            <person name="Cannon C."/>
            <person name="Castanera R."/>
            <person name="Culley D."/>
            <person name="Daum C."/>
            <person name="Ezra D."/>
            <person name="Gonzalez J."/>
            <person name="Henrissat B."/>
            <person name="Kuo A."/>
            <person name="Liang C."/>
            <person name="Lipzen A."/>
            <person name="Lutzoni F."/>
            <person name="Magnuson J."/>
            <person name="Mondo S."/>
            <person name="Nolan M."/>
            <person name="Ohm R."/>
            <person name="Pangilinan J."/>
            <person name="Park H.-J."/>
            <person name="Ramirez L."/>
            <person name="Alfaro M."/>
            <person name="Sun H."/>
            <person name="Tritt A."/>
            <person name="Yoshinaga Y."/>
            <person name="Zwiers L.-H."/>
            <person name="Turgeon B."/>
            <person name="Goodwin S."/>
            <person name="Spatafora J."/>
            <person name="Crous P."/>
            <person name="Grigoriev I."/>
        </authorList>
    </citation>
    <scope>NUCLEOTIDE SEQUENCE</scope>
    <source>
        <strain evidence="2">CBS 123094</strain>
    </source>
</reference>
<evidence type="ECO:0000256" key="1">
    <source>
        <dbReference type="SAM" id="SignalP"/>
    </source>
</evidence>
<gene>
    <name evidence="2" type="ORF">P154DRAFT_535904</name>
</gene>
<evidence type="ECO:0000313" key="3">
    <source>
        <dbReference type="Proteomes" id="UP000799779"/>
    </source>
</evidence>
<organism evidence="2 3">
    <name type="scientific">Amniculicola lignicola CBS 123094</name>
    <dbReference type="NCBI Taxonomy" id="1392246"/>
    <lineage>
        <taxon>Eukaryota</taxon>
        <taxon>Fungi</taxon>
        <taxon>Dikarya</taxon>
        <taxon>Ascomycota</taxon>
        <taxon>Pezizomycotina</taxon>
        <taxon>Dothideomycetes</taxon>
        <taxon>Pleosporomycetidae</taxon>
        <taxon>Pleosporales</taxon>
        <taxon>Amniculicolaceae</taxon>
        <taxon>Amniculicola</taxon>
    </lineage>
</organism>
<sequence length="167" mass="19060">MRLLDALIVGLLAITASSLLTTSTTGELIELPDHPMDITNNTEFISKLGLEERFAATEAGIINPGAPTEPVMMMLIYGLNFKFIDGNGYELAGHFNQMARCFFVKRRRNTRSVSFVDKRKYFCVGFEKDAGCFTSDPMIYMPSLYEIPDLRKYQWDRRIVAYACFWV</sequence>
<keyword evidence="1" id="KW-0732">Signal</keyword>
<name>A0A6A5WC77_9PLEO</name>
<evidence type="ECO:0000313" key="2">
    <source>
        <dbReference type="EMBL" id="KAF1999037.1"/>
    </source>
</evidence>
<accession>A0A6A5WC77</accession>